<dbReference type="Pfam" id="PF00392">
    <property type="entry name" value="GntR"/>
    <property type="match status" value="1"/>
</dbReference>
<keyword evidence="3" id="KW-0805">Transcription regulation</keyword>
<evidence type="ECO:0000256" key="4">
    <source>
        <dbReference type="ARBA" id="ARBA00023125"/>
    </source>
</evidence>
<dbReference type="PANTHER" id="PTHR46577">
    <property type="entry name" value="HTH-TYPE TRANSCRIPTIONAL REGULATORY PROTEIN GABR"/>
    <property type="match status" value="1"/>
</dbReference>
<proteinExistence type="inferred from homology"/>
<gene>
    <name evidence="7" type="ORF">Aam_143_003</name>
</gene>
<dbReference type="EMBL" id="BANC01000140">
    <property type="protein sequence ID" value="GAN82013.1"/>
    <property type="molecule type" value="Genomic_DNA"/>
</dbReference>
<dbReference type="SMART" id="SM00345">
    <property type="entry name" value="HTH_GNTR"/>
    <property type="match status" value="1"/>
</dbReference>
<dbReference type="CDD" id="cd07377">
    <property type="entry name" value="WHTH_GntR"/>
    <property type="match status" value="1"/>
</dbReference>
<comment type="similarity">
    <text evidence="1">In the C-terminal section; belongs to the class-I pyridoxal-phosphate-dependent aminotransferase family.</text>
</comment>
<dbReference type="InterPro" id="IPR004839">
    <property type="entry name" value="Aminotransferase_I/II_large"/>
</dbReference>
<evidence type="ECO:0000256" key="3">
    <source>
        <dbReference type="ARBA" id="ARBA00023015"/>
    </source>
</evidence>
<dbReference type="GO" id="GO:0003677">
    <property type="term" value="F:DNA binding"/>
    <property type="evidence" value="ECO:0007669"/>
    <property type="project" value="UniProtKB-KW"/>
</dbReference>
<keyword evidence="7" id="KW-0808">Transferase</keyword>
<accession>A0A0D6PLB9</accession>
<reference evidence="7 8" key="1">
    <citation type="submission" date="2012-11" db="EMBL/GenBank/DDBJ databases">
        <title>Whole genome sequence of Acidocella aminolytica 101 = DSM 11237.</title>
        <authorList>
            <person name="Azuma Y."/>
            <person name="Higashiura N."/>
            <person name="Hirakawa H."/>
            <person name="Matsushita K."/>
        </authorList>
    </citation>
    <scope>NUCLEOTIDE SEQUENCE [LARGE SCALE GENOMIC DNA]</scope>
    <source>
        <strain evidence="8">101 / DSM 11237</strain>
    </source>
</reference>
<dbReference type="Gene3D" id="3.40.640.10">
    <property type="entry name" value="Type I PLP-dependent aspartate aminotransferase-like (Major domain)"/>
    <property type="match status" value="1"/>
</dbReference>
<dbReference type="RefSeq" id="WP_073211952.1">
    <property type="nucleotide sequence ID" value="NZ_BANC01000140.1"/>
</dbReference>
<dbReference type="GO" id="GO:0030170">
    <property type="term" value="F:pyridoxal phosphate binding"/>
    <property type="evidence" value="ECO:0007669"/>
    <property type="project" value="InterPro"/>
</dbReference>
<evidence type="ECO:0000313" key="8">
    <source>
        <dbReference type="Proteomes" id="UP000032668"/>
    </source>
</evidence>
<dbReference type="Pfam" id="PF00155">
    <property type="entry name" value="Aminotran_1_2"/>
    <property type="match status" value="1"/>
</dbReference>
<keyword evidence="7" id="KW-0032">Aminotransferase</keyword>
<dbReference type="PANTHER" id="PTHR46577:SF1">
    <property type="entry name" value="HTH-TYPE TRANSCRIPTIONAL REGULATORY PROTEIN GABR"/>
    <property type="match status" value="1"/>
</dbReference>
<evidence type="ECO:0000259" key="6">
    <source>
        <dbReference type="PROSITE" id="PS50949"/>
    </source>
</evidence>
<dbReference type="InterPro" id="IPR000524">
    <property type="entry name" value="Tscrpt_reg_HTH_GntR"/>
</dbReference>
<dbReference type="InterPro" id="IPR015424">
    <property type="entry name" value="PyrdxlP-dep_Trfase"/>
</dbReference>
<dbReference type="InterPro" id="IPR015421">
    <property type="entry name" value="PyrdxlP-dep_Trfase_major"/>
</dbReference>
<comment type="caution">
    <text evidence="7">The sequence shown here is derived from an EMBL/GenBank/DDBJ whole genome shotgun (WGS) entry which is preliminary data.</text>
</comment>
<evidence type="ECO:0000313" key="7">
    <source>
        <dbReference type="EMBL" id="GAN82013.1"/>
    </source>
</evidence>
<dbReference type="CDD" id="cd00609">
    <property type="entry name" value="AAT_like"/>
    <property type="match status" value="1"/>
</dbReference>
<evidence type="ECO:0000256" key="5">
    <source>
        <dbReference type="ARBA" id="ARBA00023163"/>
    </source>
</evidence>
<keyword evidence="8" id="KW-1185">Reference proteome</keyword>
<protein>
    <submittedName>
        <fullName evidence="7">Transcriptional regulator GntR/aminotransferase</fullName>
    </submittedName>
</protein>
<dbReference type="OrthoDB" id="9808770at2"/>
<dbReference type="GO" id="GO:0008483">
    <property type="term" value="F:transaminase activity"/>
    <property type="evidence" value="ECO:0007669"/>
    <property type="project" value="UniProtKB-KW"/>
</dbReference>
<name>A0A0D6PLB9_9PROT</name>
<dbReference type="AlphaFoldDB" id="A0A0D6PLB9"/>
<sequence length="480" mass="51241">MSGQSQTALVTLNRDAGDLQGQLYRALRARILGGGLRAGTRLPSTRQFAVSLGVARATVVGAYERLHAEGYLLSAAGKASRVANIVPPKAPVQRPIRTAHTSVPKQVLCPSQLAPGVPDLTSFPSALWGRLQGAETRRLVEAALGYGAPFGLPALKEAILAHISVTRGVAATPEQIVLFPSARTAIAVIARAVMRCSTRESASVWIEDPAYPKARQILHAAGGQLVPIPVDHWGLDPEQVAHLPPPCLIYVTPSHQYPTGVTMSLARRLRLLEFARQSGAFILEDDYDSEFQFDGRPIAALQGIDPAGRVAYIGTLSKVLAPGVRLAYAVLPQSLLAEIQQALSQEGLAVSVHVQATFLAFLRDGYFGAHIKRMTERYATRMKAFRAAIERFCSTYVQPGPGAGGLQLALWFKDQGINDNAIAEALTHYGYAPEPLSSMYLGPSRSGLLCGIASLLPDQAPIIASDIATVLSSSSSSIMD</sequence>
<dbReference type="InterPro" id="IPR051446">
    <property type="entry name" value="HTH_trans_reg/aminotransferase"/>
</dbReference>
<evidence type="ECO:0000256" key="1">
    <source>
        <dbReference type="ARBA" id="ARBA00005384"/>
    </source>
</evidence>
<organism evidence="7 8">
    <name type="scientific">Acidocella aminolytica 101 = DSM 11237</name>
    <dbReference type="NCBI Taxonomy" id="1120923"/>
    <lineage>
        <taxon>Bacteria</taxon>
        <taxon>Pseudomonadati</taxon>
        <taxon>Pseudomonadota</taxon>
        <taxon>Alphaproteobacteria</taxon>
        <taxon>Acetobacterales</taxon>
        <taxon>Acidocellaceae</taxon>
        <taxon>Acidocella</taxon>
    </lineage>
</organism>
<dbReference type="Gene3D" id="1.10.10.10">
    <property type="entry name" value="Winged helix-like DNA-binding domain superfamily/Winged helix DNA-binding domain"/>
    <property type="match status" value="1"/>
</dbReference>
<dbReference type="Proteomes" id="UP000032668">
    <property type="component" value="Unassembled WGS sequence"/>
</dbReference>
<dbReference type="SUPFAM" id="SSF53383">
    <property type="entry name" value="PLP-dependent transferases"/>
    <property type="match status" value="1"/>
</dbReference>
<keyword evidence="2" id="KW-0663">Pyridoxal phosphate</keyword>
<dbReference type="PROSITE" id="PS50949">
    <property type="entry name" value="HTH_GNTR"/>
    <property type="match status" value="1"/>
</dbReference>
<evidence type="ECO:0000256" key="2">
    <source>
        <dbReference type="ARBA" id="ARBA00022898"/>
    </source>
</evidence>
<dbReference type="SUPFAM" id="SSF46785">
    <property type="entry name" value="Winged helix' DNA-binding domain"/>
    <property type="match status" value="1"/>
</dbReference>
<keyword evidence="4" id="KW-0238">DNA-binding</keyword>
<feature type="domain" description="HTH gntR-type" evidence="6">
    <location>
        <begin position="17"/>
        <end position="85"/>
    </location>
</feature>
<keyword evidence="5" id="KW-0804">Transcription</keyword>
<dbReference type="GO" id="GO:0003700">
    <property type="term" value="F:DNA-binding transcription factor activity"/>
    <property type="evidence" value="ECO:0007669"/>
    <property type="project" value="InterPro"/>
</dbReference>
<dbReference type="STRING" id="1120923.SAMN02746095_03359"/>
<dbReference type="InterPro" id="IPR036388">
    <property type="entry name" value="WH-like_DNA-bd_sf"/>
</dbReference>
<dbReference type="InterPro" id="IPR036390">
    <property type="entry name" value="WH_DNA-bd_sf"/>
</dbReference>